<keyword evidence="1" id="KW-0732">Signal</keyword>
<comment type="caution">
    <text evidence="2">The sequence shown here is derived from an EMBL/GenBank/DDBJ whole genome shotgun (WGS) entry which is preliminary data.</text>
</comment>
<evidence type="ECO:0000313" key="2">
    <source>
        <dbReference type="EMBL" id="KAK8372402.1"/>
    </source>
</evidence>
<dbReference type="EMBL" id="JARAKH010002106">
    <property type="protein sequence ID" value="KAK8372402.1"/>
    <property type="molecule type" value="Genomic_DNA"/>
</dbReference>
<feature type="non-terminal residue" evidence="2">
    <location>
        <position position="1"/>
    </location>
</feature>
<dbReference type="PANTHER" id="PTHR46769:SF2">
    <property type="entry name" value="FIBROCYSTIN-L ISOFORM 2 PRECURSOR-RELATED"/>
    <property type="match status" value="1"/>
</dbReference>
<evidence type="ECO:0000256" key="1">
    <source>
        <dbReference type="ARBA" id="ARBA00022729"/>
    </source>
</evidence>
<dbReference type="AlphaFoldDB" id="A0AAW0SCD4"/>
<sequence>GAKWESFTAWHCERGAEAVSGTKLQFHNFVMLDNQQAGMEMVSVKGGFGQDDSPGIFNSLVVCHSALNSSACTSGTSGIVAPKTQIFSISNVTFVNFDEGGSAALSGCSQCRNYQGGYRAQVKGLAFENSPNKIRFQWEHETIWIDADGSLTGEPEANVVPTMGILPTDSCTQEAAFSVTKNVPGSVCRGAMKFLRVAVTNPSPSSLLGKDLVVSNDFGATHIPYLMLHWWCWLDGACLHWCHL</sequence>
<organism evidence="2 3">
    <name type="scientific">Scylla paramamosain</name>
    <name type="common">Mud crab</name>
    <dbReference type="NCBI Taxonomy" id="85552"/>
    <lineage>
        <taxon>Eukaryota</taxon>
        <taxon>Metazoa</taxon>
        <taxon>Ecdysozoa</taxon>
        <taxon>Arthropoda</taxon>
        <taxon>Crustacea</taxon>
        <taxon>Multicrustacea</taxon>
        <taxon>Malacostraca</taxon>
        <taxon>Eumalacostraca</taxon>
        <taxon>Eucarida</taxon>
        <taxon>Decapoda</taxon>
        <taxon>Pleocyemata</taxon>
        <taxon>Brachyura</taxon>
        <taxon>Eubrachyura</taxon>
        <taxon>Portunoidea</taxon>
        <taxon>Portunidae</taxon>
        <taxon>Portuninae</taxon>
        <taxon>Scylla</taxon>
    </lineage>
</organism>
<evidence type="ECO:0008006" key="4">
    <source>
        <dbReference type="Google" id="ProtNLM"/>
    </source>
</evidence>
<dbReference type="Proteomes" id="UP001487740">
    <property type="component" value="Unassembled WGS sequence"/>
</dbReference>
<evidence type="ECO:0000313" key="3">
    <source>
        <dbReference type="Proteomes" id="UP001487740"/>
    </source>
</evidence>
<accession>A0AAW0SCD4</accession>
<name>A0AAW0SCD4_SCYPA</name>
<gene>
    <name evidence="2" type="ORF">O3P69_019857</name>
</gene>
<reference evidence="2 3" key="1">
    <citation type="submission" date="2023-03" db="EMBL/GenBank/DDBJ databases">
        <title>High-quality genome of Scylla paramamosain provides insights in environmental adaptation.</title>
        <authorList>
            <person name="Zhang L."/>
        </authorList>
    </citation>
    <scope>NUCLEOTIDE SEQUENCE [LARGE SCALE GENOMIC DNA]</scope>
    <source>
        <strain evidence="2">LZ_2023a</strain>
        <tissue evidence="2">Muscle</tissue>
    </source>
</reference>
<keyword evidence="3" id="KW-1185">Reference proteome</keyword>
<proteinExistence type="predicted"/>
<dbReference type="PANTHER" id="PTHR46769">
    <property type="entry name" value="POLYCYSTIC KIDNEY AND HEPATIC DISEASE 1 (AUTOSOMAL RECESSIVE)-LIKE 1"/>
    <property type="match status" value="1"/>
</dbReference>
<protein>
    <recommendedName>
        <fullName evidence="4">Endo-polygalacturonase</fullName>
    </recommendedName>
</protein>
<dbReference type="InterPro" id="IPR052387">
    <property type="entry name" value="Fibrocystin"/>
</dbReference>